<protein>
    <submittedName>
        <fullName evidence="4">Alpha/beta hydrolase</fullName>
    </submittedName>
</protein>
<feature type="chain" id="PRO_5038651900" evidence="2">
    <location>
        <begin position="27"/>
        <end position="348"/>
    </location>
</feature>
<sequence length="348" mass="38245">MTRSKIIAALTIAAAATFSFAGSADAQPNSALRPDKTVLLYADRLTDNSDPVTAKDVTAAGFEMKEDNGLTGPETINKAGNIGNINTNARFDLYFPEDPNGQMVIVCPGGGYSFASSYNEGVYVAEWMTGRGVTVAVVKYRMPAGHWNVPLTDIQNTFRYCREHASEWGVNQIGIMGFSAGGHLAATASTMYTDAATRPDFAVLIYPVITMEKGITHGGTRQHLLGKDSVWEDRKGKDWNEWDSEKATFKHLLDSYSLERQVSTDTPETFIALCSDDKTVPAENSIRYYRALIGCGVATEMHIYPTGGHGWGFSSEKYVAKDKFAYARGEFEVSLGRWLEEVHKKAEK</sequence>
<comment type="caution">
    <text evidence="4">The sequence shown here is derived from an EMBL/GenBank/DDBJ whole genome shotgun (WGS) entry which is preliminary data.</text>
</comment>
<dbReference type="SUPFAM" id="SSF53474">
    <property type="entry name" value="alpha/beta-Hydrolases"/>
    <property type="match status" value="1"/>
</dbReference>
<reference evidence="4" key="2">
    <citation type="journal article" date="2021" name="PeerJ">
        <title>Extensive microbial diversity within the chicken gut microbiome revealed by metagenomics and culture.</title>
        <authorList>
            <person name="Gilroy R."/>
            <person name="Ravi A."/>
            <person name="Getino M."/>
            <person name="Pursley I."/>
            <person name="Horton D.L."/>
            <person name="Alikhan N.F."/>
            <person name="Baker D."/>
            <person name="Gharbi K."/>
            <person name="Hall N."/>
            <person name="Watson M."/>
            <person name="Adriaenssens E.M."/>
            <person name="Foster-Nyarko E."/>
            <person name="Jarju S."/>
            <person name="Secka A."/>
            <person name="Antonio M."/>
            <person name="Oren A."/>
            <person name="Chaudhuri R.R."/>
            <person name="La Ragione R."/>
            <person name="Hildebrand F."/>
            <person name="Pallen M.J."/>
        </authorList>
    </citation>
    <scope>NUCLEOTIDE SEQUENCE</scope>
    <source>
        <strain evidence="4">B2-16538</strain>
    </source>
</reference>
<dbReference type="PANTHER" id="PTHR48081:SF6">
    <property type="entry name" value="PEPTIDASE S9 PROLYL OLIGOPEPTIDASE CATALYTIC DOMAIN-CONTAINING PROTEIN"/>
    <property type="match status" value="1"/>
</dbReference>
<evidence type="ECO:0000259" key="3">
    <source>
        <dbReference type="Pfam" id="PF07859"/>
    </source>
</evidence>
<dbReference type="AlphaFoldDB" id="A0A9D9NQY8"/>
<dbReference type="Proteomes" id="UP000823750">
    <property type="component" value="Unassembled WGS sequence"/>
</dbReference>
<feature type="signal peptide" evidence="2">
    <location>
        <begin position="1"/>
        <end position="26"/>
    </location>
</feature>
<gene>
    <name evidence="4" type="ORF">IAB78_00125</name>
</gene>
<keyword evidence="2" id="KW-0732">Signal</keyword>
<dbReference type="Gene3D" id="3.40.50.1820">
    <property type="entry name" value="alpha/beta hydrolase"/>
    <property type="match status" value="1"/>
</dbReference>
<dbReference type="InterPro" id="IPR050300">
    <property type="entry name" value="GDXG_lipolytic_enzyme"/>
</dbReference>
<dbReference type="Pfam" id="PF07859">
    <property type="entry name" value="Abhydrolase_3"/>
    <property type="match status" value="1"/>
</dbReference>
<dbReference type="GO" id="GO:0016787">
    <property type="term" value="F:hydrolase activity"/>
    <property type="evidence" value="ECO:0007669"/>
    <property type="project" value="UniProtKB-KW"/>
</dbReference>
<name>A0A9D9NQY8_9BACT</name>
<dbReference type="InterPro" id="IPR029058">
    <property type="entry name" value="AB_hydrolase_fold"/>
</dbReference>
<evidence type="ECO:0000256" key="2">
    <source>
        <dbReference type="SAM" id="SignalP"/>
    </source>
</evidence>
<evidence type="ECO:0000313" key="5">
    <source>
        <dbReference type="Proteomes" id="UP000823750"/>
    </source>
</evidence>
<evidence type="ECO:0000313" key="4">
    <source>
        <dbReference type="EMBL" id="MBO8484817.1"/>
    </source>
</evidence>
<organism evidence="4 5">
    <name type="scientific">Candidatus Cryptobacteroides excrementavium</name>
    <dbReference type="NCBI Taxonomy" id="2840759"/>
    <lineage>
        <taxon>Bacteria</taxon>
        <taxon>Pseudomonadati</taxon>
        <taxon>Bacteroidota</taxon>
        <taxon>Bacteroidia</taxon>
        <taxon>Bacteroidales</taxon>
        <taxon>Candidatus Cryptobacteroides</taxon>
    </lineage>
</organism>
<accession>A0A9D9NQY8</accession>
<dbReference type="PANTHER" id="PTHR48081">
    <property type="entry name" value="AB HYDROLASE SUPERFAMILY PROTEIN C4A8.06C"/>
    <property type="match status" value="1"/>
</dbReference>
<dbReference type="InterPro" id="IPR013094">
    <property type="entry name" value="AB_hydrolase_3"/>
</dbReference>
<feature type="domain" description="Alpha/beta hydrolase fold-3" evidence="3">
    <location>
        <begin position="109"/>
        <end position="311"/>
    </location>
</feature>
<keyword evidence="1 4" id="KW-0378">Hydrolase</keyword>
<proteinExistence type="predicted"/>
<dbReference type="EMBL" id="JADILX010000003">
    <property type="protein sequence ID" value="MBO8484817.1"/>
    <property type="molecule type" value="Genomic_DNA"/>
</dbReference>
<reference evidence="4" key="1">
    <citation type="submission" date="2020-10" db="EMBL/GenBank/DDBJ databases">
        <authorList>
            <person name="Gilroy R."/>
        </authorList>
    </citation>
    <scope>NUCLEOTIDE SEQUENCE</scope>
    <source>
        <strain evidence="4">B2-16538</strain>
    </source>
</reference>
<evidence type="ECO:0000256" key="1">
    <source>
        <dbReference type="ARBA" id="ARBA00022801"/>
    </source>
</evidence>